<evidence type="ECO:0000256" key="4">
    <source>
        <dbReference type="ARBA" id="ARBA00023002"/>
    </source>
</evidence>
<feature type="domain" description="FMN hydroxy acid dehydrogenase" evidence="8">
    <location>
        <begin position="25"/>
        <end position="382"/>
    </location>
</feature>
<proteinExistence type="inferred from homology"/>
<comment type="cofactor">
    <cofactor evidence="1">
        <name>FMN</name>
        <dbReference type="ChEBI" id="CHEBI:58210"/>
    </cofactor>
</comment>
<dbReference type="GO" id="GO:0016614">
    <property type="term" value="F:oxidoreductase activity, acting on CH-OH group of donors"/>
    <property type="evidence" value="ECO:0007669"/>
    <property type="project" value="UniProtKB-ARBA"/>
</dbReference>
<name>A0A553JLQ2_SHEHA</name>
<dbReference type="PANTHER" id="PTHR10578">
    <property type="entry name" value="S -2-HYDROXY-ACID OXIDASE-RELATED"/>
    <property type="match status" value="1"/>
</dbReference>
<comment type="caution">
    <text evidence="9">The sequence shown here is derived from an EMBL/GenBank/DDBJ whole genome shotgun (WGS) entry which is preliminary data.</text>
</comment>
<sequence>MPDTVKLTQDKPADANDGVYAVHNQIPSDIACVDDYQIYAKQALSHSSWEYIDGGSADELTLSRNRSELNKIGLMTKVLSVNAQPNTHTTVMGQALYHPMLLGPVAYQQLAHPLGEVASLKAASAQDVGYVLSTLSSISIEQVADNSDGSPLWFQLYIQPNFNHTLDLIRRAEKAGFSALVITVDAPINGLRNREQRASFRLPEGIFAVNLSEYVSASSSVHGLAGGSLADLLNSAPTWDTIAKIQQHTYLPVIIKGILSVDDALIAKSLAVDGIVVSNHGGRVLDGVPATIEVLGDIRQAVGPEMSILFDSGIRRGSDIFKAIALGADAVLIGRPIMYALATAGPLGVAHMLRLLKDEFEITMALCGCKSISDITSDKLYL</sequence>
<evidence type="ECO:0000256" key="5">
    <source>
        <dbReference type="ARBA" id="ARBA00024042"/>
    </source>
</evidence>
<dbReference type="PIRSF" id="PIRSF000138">
    <property type="entry name" value="Al-hdrx_acd_dh"/>
    <property type="match status" value="1"/>
</dbReference>
<feature type="binding site" evidence="7">
    <location>
        <begin position="104"/>
        <end position="106"/>
    </location>
    <ligand>
        <name>FMN</name>
        <dbReference type="ChEBI" id="CHEBI:58210"/>
    </ligand>
</feature>
<dbReference type="FunFam" id="3.20.20.70:FF:000029">
    <property type="entry name" value="L-lactate dehydrogenase"/>
    <property type="match status" value="1"/>
</dbReference>
<dbReference type="OrthoDB" id="9770452at2"/>
<evidence type="ECO:0000259" key="8">
    <source>
        <dbReference type="PROSITE" id="PS51349"/>
    </source>
</evidence>
<accession>A0A553JLQ2</accession>
<dbReference type="PROSITE" id="PS51349">
    <property type="entry name" value="FMN_HYDROXY_ACID_DH_2"/>
    <property type="match status" value="1"/>
</dbReference>
<feature type="binding site" evidence="7">
    <location>
        <position position="283"/>
    </location>
    <ligand>
        <name>glyoxylate</name>
        <dbReference type="ChEBI" id="CHEBI:36655"/>
    </ligand>
</feature>
<dbReference type="PANTHER" id="PTHR10578:SF107">
    <property type="entry name" value="2-HYDROXYACID OXIDASE 1"/>
    <property type="match status" value="1"/>
</dbReference>
<evidence type="ECO:0000256" key="2">
    <source>
        <dbReference type="ARBA" id="ARBA00022630"/>
    </source>
</evidence>
<feature type="binding site" evidence="7">
    <location>
        <begin position="334"/>
        <end position="335"/>
    </location>
    <ligand>
        <name>FMN</name>
        <dbReference type="ChEBI" id="CHEBI:58210"/>
    </ligand>
</feature>
<dbReference type="InterPro" id="IPR000262">
    <property type="entry name" value="FMN-dep_DH"/>
</dbReference>
<dbReference type="GO" id="GO:0010181">
    <property type="term" value="F:FMN binding"/>
    <property type="evidence" value="ECO:0007669"/>
    <property type="project" value="InterPro"/>
</dbReference>
<dbReference type="SUPFAM" id="SSF51395">
    <property type="entry name" value="FMN-linked oxidoreductases"/>
    <property type="match status" value="1"/>
</dbReference>
<dbReference type="Gene3D" id="3.20.20.70">
    <property type="entry name" value="Aldolase class I"/>
    <property type="match status" value="1"/>
</dbReference>
<feature type="binding site" evidence="7">
    <location>
        <begin position="311"/>
        <end position="315"/>
    </location>
    <ligand>
        <name>FMN</name>
        <dbReference type="ChEBI" id="CHEBI:58210"/>
    </ligand>
</feature>
<gene>
    <name evidence="9" type="ORF">FN961_16230</name>
</gene>
<feature type="binding site" evidence="7">
    <location>
        <position position="157"/>
    </location>
    <ligand>
        <name>glyoxylate</name>
        <dbReference type="ChEBI" id="CHEBI:36655"/>
    </ligand>
</feature>
<evidence type="ECO:0000256" key="1">
    <source>
        <dbReference type="ARBA" id="ARBA00001917"/>
    </source>
</evidence>
<dbReference type="InterPro" id="IPR012133">
    <property type="entry name" value="Alpha-hydoxy_acid_DH_FMN"/>
</dbReference>
<dbReference type="Proteomes" id="UP000318126">
    <property type="component" value="Unassembled WGS sequence"/>
</dbReference>
<reference evidence="10" key="1">
    <citation type="submission" date="2019-07" db="EMBL/GenBank/DDBJ databases">
        <title>Shewanella sp. YLB-08 draft genomic sequence.</title>
        <authorList>
            <person name="Yu L."/>
        </authorList>
    </citation>
    <scope>NUCLEOTIDE SEQUENCE [LARGE SCALE GENOMIC DNA]</scope>
    <source>
        <strain evidence="10">JCM 20706</strain>
    </source>
</reference>
<dbReference type="InterPro" id="IPR037396">
    <property type="entry name" value="FMN_HAD"/>
</dbReference>
<feature type="binding site" evidence="7">
    <location>
        <position position="278"/>
    </location>
    <ligand>
        <name>FMN</name>
        <dbReference type="ChEBI" id="CHEBI:58210"/>
    </ligand>
</feature>
<evidence type="ECO:0000256" key="7">
    <source>
        <dbReference type="PIRSR" id="PIRSR000138-2"/>
    </source>
</evidence>
<evidence type="ECO:0000313" key="10">
    <source>
        <dbReference type="Proteomes" id="UP000318126"/>
    </source>
</evidence>
<feature type="binding site" evidence="7">
    <location>
        <position position="280"/>
    </location>
    <ligand>
        <name>glyoxylate</name>
        <dbReference type="ChEBI" id="CHEBI:36655"/>
    </ligand>
</feature>
<feature type="binding site" evidence="7">
    <location>
        <position position="192"/>
    </location>
    <ligand>
        <name>glyoxylate</name>
        <dbReference type="ChEBI" id="CHEBI:36655"/>
    </ligand>
</feature>
<dbReference type="InterPro" id="IPR013785">
    <property type="entry name" value="Aldolase_TIM"/>
</dbReference>
<dbReference type="EMBL" id="VKGK01000020">
    <property type="protein sequence ID" value="TRY13389.1"/>
    <property type="molecule type" value="Genomic_DNA"/>
</dbReference>
<feature type="binding site" evidence="7">
    <location>
        <position position="155"/>
    </location>
    <ligand>
        <name>FMN</name>
        <dbReference type="ChEBI" id="CHEBI:58210"/>
    </ligand>
</feature>
<evidence type="ECO:0000256" key="3">
    <source>
        <dbReference type="ARBA" id="ARBA00022643"/>
    </source>
</evidence>
<protein>
    <submittedName>
        <fullName evidence="9">Alpha-hydroxy-acid oxidizing protein</fullName>
    </submittedName>
</protein>
<dbReference type="RefSeq" id="WP_144041227.1">
    <property type="nucleotide sequence ID" value="NZ_BMPL01000032.1"/>
</dbReference>
<feature type="binding site" evidence="7">
    <location>
        <position position="256"/>
    </location>
    <ligand>
        <name>FMN</name>
        <dbReference type="ChEBI" id="CHEBI:58210"/>
    </ligand>
</feature>
<feature type="binding site" evidence="7">
    <location>
        <position position="133"/>
    </location>
    <ligand>
        <name>FMN</name>
        <dbReference type="ChEBI" id="CHEBI:58210"/>
    </ligand>
</feature>
<feature type="active site" description="Proton acceptor" evidence="6">
    <location>
        <position position="280"/>
    </location>
</feature>
<evidence type="ECO:0000256" key="6">
    <source>
        <dbReference type="PIRSR" id="PIRSR000138-1"/>
    </source>
</evidence>
<dbReference type="Pfam" id="PF01070">
    <property type="entry name" value="FMN_dh"/>
    <property type="match status" value="1"/>
</dbReference>
<feature type="binding site" evidence="7">
    <location>
        <position position="183"/>
    </location>
    <ligand>
        <name>FMN</name>
        <dbReference type="ChEBI" id="CHEBI:58210"/>
    </ligand>
</feature>
<dbReference type="CDD" id="cd02809">
    <property type="entry name" value="alpha_hydroxyacid_oxid_FMN"/>
    <property type="match status" value="1"/>
</dbReference>
<organism evidence="9 10">
    <name type="scientific">Shewanella hanedai</name>
    <name type="common">Alteromonas hanedai</name>
    <dbReference type="NCBI Taxonomy" id="25"/>
    <lineage>
        <taxon>Bacteria</taxon>
        <taxon>Pseudomonadati</taxon>
        <taxon>Pseudomonadota</taxon>
        <taxon>Gammaproteobacteria</taxon>
        <taxon>Alteromonadales</taxon>
        <taxon>Shewanellaceae</taxon>
        <taxon>Shewanella</taxon>
    </lineage>
</organism>
<keyword evidence="3 7" id="KW-0288">FMN</keyword>
<dbReference type="AlphaFoldDB" id="A0A553JLQ2"/>
<keyword evidence="4" id="KW-0560">Oxidoreductase</keyword>
<feature type="binding site" evidence="7">
    <location>
        <position position="51"/>
    </location>
    <ligand>
        <name>glyoxylate</name>
        <dbReference type="ChEBI" id="CHEBI:36655"/>
    </ligand>
</feature>
<evidence type="ECO:0000313" key="9">
    <source>
        <dbReference type="EMBL" id="TRY13389.1"/>
    </source>
</evidence>
<keyword evidence="10" id="KW-1185">Reference proteome</keyword>
<comment type="similarity">
    <text evidence="5">Belongs to the FMN-dependent alpha-hydroxy acid dehydrogenase family.</text>
</comment>
<keyword evidence="2 7" id="KW-0285">Flavoprotein</keyword>